<protein>
    <submittedName>
        <fullName evidence="1">Uncharacterized protein</fullName>
    </submittedName>
</protein>
<dbReference type="AlphaFoldDB" id="A0A9D8KCU5"/>
<name>A0A9D8KCU5_9DELT</name>
<organism evidence="1 2">
    <name type="scientific">Candidatus Zymogenus saltonus</name>
    <dbReference type="NCBI Taxonomy" id="2844893"/>
    <lineage>
        <taxon>Bacteria</taxon>
        <taxon>Deltaproteobacteria</taxon>
        <taxon>Candidatus Zymogenia</taxon>
        <taxon>Candidatus Zymogeniales</taxon>
        <taxon>Candidatus Zymogenaceae</taxon>
        <taxon>Candidatus Zymogenus</taxon>
    </lineage>
</organism>
<evidence type="ECO:0000313" key="1">
    <source>
        <dbReference type="EMBL" id="MBN1572349.1"/>
    </source>
</evidence>
<gene>
    <name evidence="1" type="ORF">JW984_04040</name>
</gene>
<dbReference type="Proteomes" id="UP000809273">
    <property type="component" value="Unassembled WGS sequence"/>
</dbReference>
<accession>A0A9D8KCU5</accession>
<sequence length="81" mass="9182">MIDEGGGDKRKFPFSDLSRGQGIESRELRRFFYLIDVERWVGGGGQGKSGFQFSDLLRGRERGCCRFDDAGKWTDGLNESK</sequence>
<dbReference type="EMBL" id="JAFGIX010000020">
    <property type="protein sequence ID" value="MBN1572349.1"/>
    <property type="molecule type" value="Genomic_DNA"/>
</dbReference>
<reference evidence="1" key="1">
    <citation type="journal article" date="2021" name="Environ. Microbiol.">
        <title>Genomic characterization of three novel Desulfobacterota classes expand the metabolic and phylogenetic diversity of the phylum.</title>
        <authorList>
            <person name="Murphy C.L."/>
            <person name="Biggerstaff J."/>
            <person name="Eichhorn A."/>
            <person name="Ewing E."/>
            <person name="Shahan R."/>
            <person name="Soriano D."/>
            <person name="Stewart S."/>
            <person name="VanMol K."/>
            <person name="Walker R."/>
            <person name="Walters P."/>
            <person name="Elshahed M.S."/>
            <person name="Youssef N.H."/>
        </authorList>
    </citation>
    <scope>NUCLEOTIDE SEQUENCE</scope>
    <source>
        <strain evidence="1">Zod_Metabat.24</strain>
    </source>
</reference>
<reference evidence="1" key="2">
    <citation type="submission" date="2021-01" db="EMBL/GenBank/DDBJ databases">
        <authorList>
            <person name="Hahn C.R."/>
            <person name="Youssef N.H."/>
            <person name="Elshahed M."/>
        </authorList>
    </citation>
    <scope>NUCLEOTIDE SEQUENCE</scope>
    <source>
        <strain evidence="1">Zod_Metabat.24</strain>
    </source>
</reference>
<proteinExistence type="predicted"/>
<comment type="caution">
    <text evidence="1">The sequence shown here is derived from an EMBL/GenBank/DDBJ whole genome shotgun (WGS) entry which is preliminary data.</text>
</comment>
<evidence type="ECO:0000313" key="2">
    <source>
        <dbReference type="Proteomes" id="UP000809273"/>
    </source>
</evidence>